<proteinExistence type="predicted"/>
<organism evidence="1 2">
    <name type="scientific">Pistacia integerrima</name>
    <dbReference type="NCBI Taxonomy" id="434235"/>
    <lineage>
        <taxon>Eukaryota</taxon>
        <taxon>Viridiplantae</taxon>
        <taxon>Streptophyta</taxon>
        <taxon>Embryophyta</taxon>
        <taxon>Tracheophyta</taxon>
        <taxon>Spermatophyta</taxon>
        <taxon>Magnoliopsida</taxon>
        <taxon>eudicotyledons</taxon>
        <taxon>Gunneridae</taxon>
        <taxon>Pentapetalae</taxon>
        <taxon>rosids</taxon>
        <taxon>malvids</taxon>
        <taxon>Sapindales</taxon>
        <taxon>Anacardiaceae</taxon>
        <taxon>Pistacia</taxon>
    </lineage>
</organism>
<dbReference type="EMBL" id="CM047747">
    <property type="protein sequence ID" value="KAJ0018610.1"/>
    <property type="molecule type" value="Genomic_DNA"/>
</dbReference>
<name>A0ACC0XKG4_9ROSI</name>
<accession>A0ACC0XKG4</accession>
<keyword evidence="2" id="KW-1185">Reference proteome</keyword>
<reference evidence="2" key="1">
    <citation type="journal article" date="2023" name="G3 (Bethesda)">
        <title>Genome assembly and association tests identify interacting loci associated with vigor, precocity, and sex in interspecific pistachio rootstocks.</title>
        <authorList>
            <person name="Palmer W."/>
            <person name="Jacygrad E."/>
            <person name="Sagayaradj S."/>
            <person name="Cavanaugh K."/>
            <person name="Han R."/>
            <person name="Bertier L."/>
            <person name="Beede B."/>
            <person name="Kafkas S."/>
            <person name="Golino D."/>
            <person name="Preece J."/>
            <person name="Michelmore R."/>
        </authorList>
    </citation>
    <scope>NUCLEOTIDE SEQUENCE [LARGE SCALE GENOMIC DNA]</scope>
</reference>
<evidence type="ECO:0000313" key="1">
    <source>
        <dbReference type="EMBL" id="KAJ0018610.1"/>
    </source>
</evidence>
<evidence type="ECO:0000313" key="2">
    <source>
        <dbReference type="Proteomes" id="UP001163603"/>
    </source>
</evidence>
<dbReference type="Proteomes" id="UP001163603">
    <property type="component" value="Chromosome 12"/>
</dbReference>
<gene>
    <name evidence="1" type="ORF">Pint_12286</name>
</gene>
<protein>
    <submittedName>
        <fullName evidence="1">Uncharacterized protein</fullName>
    </submittedName>
</protein>
<sequence length="43" mass="5192">MARKMWWFEKVKRNLYPVVAEAKNKEGKTARAIFAEQHEELKE</sequence>
<comment type="caution">
    <text evidence="1">The sequence shown here is derived from an EMBL/GenBank/DDBJ whole genome shotgun (WGS) entry which is preliminary data.</text>
</comment>